<keyword evidence="6" id="KW-0418">Kinase</keyword>
<comment type="function">
    <text evidence="8">May play the central regulatory role in sporulation. It may be an element of the effector pathway responsible for the activation of sporulation genes in response to nutritional stress. Spo0A may act in concert with spo0H (a sigma factor) to control the expression of some genes that are critical to the sporulation process.</text>
</comment>
<dbReference type="PROSITE" id="PS50109">
    <property type="entry name" value="HIS_KIN"/>
    <property type="match status" value="1"/>
</dbReference>
<evidence type="ECO:0000259" key="13">
    <source>
        <dbReference type="PROSITE" id="PS50113"/>
    </source>
</evidence>
<dbReference type="PANTHER" id="PTHR43047:SF72">
    <property type="entry name" value="OSMOSENSING HISTIDINE PROTEIN KINASE SLN1"/>
    <property type="match status" value="1"/>
</dbReference>
<dbReference type="SMART" id="SM00086">
    <property type="entry name" value="PAC"/>
    <property type="match status" value="3"/>
</dbReference>
<keyword evidence="7" id="KW-0902">Two-component regulatory system</keyword>
<dbReference type="Pfam" id="PF13188">
    <property type="entry name" value="PAS_8"/>
    <property type="match status" value="1"/>
</dbReference>
<evidence type="ECO:0000259" key="11">
    <source>
        <dbReference type="PROSITE" id="PS50110"/>
    </source>
</evidence>
<dbReference type="InterPro" id="IPR000014">
    <property type="entry name" value="PAS"/>
</dbReference>
<dbReference type="Pfam" id="PF08447">
    <property type="entry name" value="PAS_3"/>
    <property type="match status" value="2"/>
</dbReference>
<feature type="domain" description="Histidine kinase" evidence="10">
    <location>
        <begin position="906"/>
        <end position="1129"/>
    </location>
</feature>
<dbReference type="CDD" id="cd00082">
    <property type="entry name" value="HisKA"/>
    <property type="match status" value="1"/>
</dbReference>
<dbReference type="InterPro" id="IPR005467">
    <property type="entry name" value="His_kinase_dom"/>
</dbReference>
<evidence type="ECO:0000259" key="10">
    <source>
        <dbReference type="PROSITE" id="PS50109"/>
    </source>
</evidence>
<feature type="domain" description="Response regulatory" evidence="11">
    <location>
        <begin position="1156"/>
        <end position="1277"/>
    </location>
</feature>
<comment type="caution">
    <text evidence="14">The sequence shown here is derived from an EMBL/GenBank/DDBJ whole genome shotgun (WGS) entry which is preliminary data.</text>
</comment>
<dbReference type="SUPFAM" id="SSF55874">
    <property type="entry name" value="ATPase domain of HSP90 chaperone/DNA topoisomerase II/histidine kinase"/>
    <property type="match status" value="1"/>
</dbReference>
<organism evidence="14 15">
    <name type="scientific">Blautia hominis</name>
    <dbReference type="NCBI Taxonomy" id="2025493"/>
    <lineage>
        <taxon>Bacteria</taxon>
        <taxon>Bacillati</taxon>
        <taxon>Bacillota</taxon>
        <taxon>Clostridia</taxon>
        <taxon>Lachnospirales</taxon>
        <taxon>Lachnospiraceae</taxon>
        <taxon>Blautia</taxon>
    </lineage>
</organism>
<evidence type="ECO:0000256" key="6">
    <source>
        <dbReference type="ARBA" id="ARBA00022777"/>
    </source>
</evidence>
<evidence type="ECO:0000313" key="14">
    <source>
        <dbReference type="EMBL" id="GAA6406373.1"/>
    </source>
</evidence>
<dbReference type="InterPro" id="IPR003594">
    <property type="entry name" value="HATPase_dom"/>
</dbReference>
<evidence type="ECO:0000259" key="12">
    <source>
        <dbReference type="PROSITE" id="PS50112"/>
    </source>
</evidence>
<dbReference type="InterPro" id="IPR001789">
    <property type="entry name" value="Sig_transdc_resp-reg_receiver"/>
</dbReference>
<dbReference type="InterPro" id="IPR035965">
    <property type="entry name" value="PAS-like_dom_sf"/>
</dbReference>
<accession>A0ABQ0B4N9</accession>
<evidence type="ECO:0000256" key="2">
    <source>
        <dbReference type="ARBA" id="ARBA00012438"/>
    </source>
</evidence>
<keyword evidence="5" id="KW-0808">Transferase</keyword>
<dbReference type="InterPro" id="IPR036890">
    <property type="entry name" value="HATPase_C_sf"/>
</dbReference>
<dbReference type="Gene3D" id="1.10.287.130">
    <property type="match status" value="1"/>
</dbReference>
<dbReference type="InterPro" id="IPR011006">
    <property type="entry name" value="CheY-like_superfamily"/>
</dbReference>
<dbReference type="Pfam" id="PF00512">
    <property type="entry name" value="HisKA"/>
    <property type="match status" value="1"/>
</dbReference>
<comment type="catalytic activity">
    <reaction evidence="1">
        <text>ATP + protein L-histidine = ADP + protein N-phospho-L-histidine.</text>
        <dbReference type="EC" id="2.7.13.3"/>
    </reaction>
</comment>
<dbReference type="SUPFAM" id="SSF47384">
    <property type="entry name" value="Homodimeric domain of signal transducing histidine kinase"/>
    <property type="match status" value="1"/>
</dbReference>
<dbReference type="Gene3D" id="3.30.565.10">
    <property type="entry name" value="Histidine kinase-like ATPase, C-terminal domain"/>
    <property type="match status" value="1"/>
</dbReference>
<dbReference type="PRINTS" id="PR00344">
    <property type="entry name" value="BCTRLSENSOR"/>
</dbReference>
<gene>
    <name evidence="14" type="ORF">K040078D81_04900</name>
</gene>
<dbReference type="InterPro" id="IPR013655">
    <property type="entry name" value="PAS_fold_3"/>
</dbReference>
<protein>
    <recommendedName>
        <fullName evidence="3">Stage 0 sporulation protein A homolog</fullName>
        <ecNumber evidence="2">2.7.13.3</ecNumber>
    </recommendedName>
</protein>
<evidence type="ECO:0000256" key="8">
    <source>
        <dbReference type="ARBA" id="ARBA00024867"/>
    </source>
</evidence>
<dbReference type="PANTHER" id="PTHR43047">
    <property type="entry name" value="TWO-COMPONENT HISTIDINE PROTEIN KINASE"/>
    <property type="match status" value="1"/>
</dbReference>
<dbReference type="EC" id="2.7.13.3" evidence="2"/>
<dbReference type="CDD" id="cd16922">
    <property type="entry name" value="HATPase_EvgS-ArcB-TorS-like"/>
    <property type="match status" value="1"/>
</dbReference>
<dbReference type="InterPro" id="IPR004358">
    <property type="entry name" value="Sig_transdc_His_kin-like_C"/>
</dbReference>
<dbReference type="PROSITE" id="PS50113">
    <property type="entry name" value="PAC"/>
    <property type="match status" value="1"/>
</dbReference>
<sequence>MTEDVILSMGQLESILDNSPTSVIISALDDRELLYANQAARTMISPKYRGKRMTCYQAFGYDTPCKACPAGMAGDEPVLRELLIPENGHTYRFTGRDIDWAGRSAHIEYIADISRQKQVECELDHLVNSIPGGIASYEIKGSRFIPLYYSDGVMEISGHTREEYEEMIKHDALNVIYKADRERVLSAAMRAFETGEVLDVSYRMRHKNGSLIWIHLNGRRMGTGTDSTRFYAVFTGMSSESRLFQNITNETADGIYVIAKDNYELLYINETEGLFSHKPNCLGEKCYTALYGKNAPCEFCSMTKGKMEGEEHEKKEDGTEQIFQAYYRETDWNGIPAYVKYMRDVTESVQTRREKERLDLYFRSMVEQFPGGISMMTYQPDGAMKLEFISRGFAAMMQRTVEEAKALYDENIFARIYPEDIKENRDRLQHFLAGKEKSCELIARMERKDGSYIWVSSTLSMLPSEGNVRRIYIVYTDISKTMEEKGRLQRQYEEQLLEHYHKPGANELILGHSIISKDKVVEIRDSTDSALLKRFGTSRKALYQGLAGLIIREKDRSEFLTLFWNDAMLRAFAENKTEQTMECFIRLPKEKHGRYVRFKVNLLSGPDGGEVIGILTVTDITEETISKRIFRQLTVTSYDYVMDVDLLHDTYTVLTRREGAVGAPALSGCHSERVAYMAGSVVLPKDSRSYAEALKADEIRRTLKEGPYTFTYSITDSNGNIRIKRMTAASVEPWLERYCLVCTDITDSVREQQGLLNMLAYTFELMGFLDVNSGSFTMYTRKTVLENLPPEVIEQYADAIALFAGSSVLEESEETLQTQLRLTSVLARLEREPSGYDFVASYEMDGSIRYKQFNVLWGNQNHSIVCVVRADVTDMIAAERSTKKELEEALRLAEEANRAKSDFLSAMSHDIRTPMNAIVGMTTLAEAHMDDRSRIEDCLQKITVSSRHLLSLINDVLDMSRIEHSQITLNRMKIHLSDLLEQLTAIIMPQAGEQGVHLSVCRKNIVHTSFYGDPLRINQVLINLLGNAVKFTPAGGSVDFLIEERSPEKQPGYVRYRFTVKDTGIGMTEGFLDRIFEPFIREQAVGNLEGTGLGLSITKRLVDLMEGRLSVKSRKEEGSQFVVELEFERAEDAGGEEERITGLSGKGKTKIFEGRHFLIAEDNDINAEILCELLQMQGASSDLQPDGLQTVEAFRRAAPGTYDAVLMDIRMPKMNGYEATRAIRDLDHPDAKKIPIIAMTANAFAEDIKAAFEAGMTAHVAKPIDMKMLQSALAEAFSRHFGDDGEYTD</sequence>
<dbReference type="InterPro" id="IPR036097">
    <property type="entry name" value="HisK_dim/P_sf"/>
</dbReference>
<keyword evidence="15" id="KW-1185">Reference proteome</keyword>
<evidence type="ECO:0000256" key="7">
    <source>
        <dbReference type="ARBA" id="ARBA00023012"/>
    </source>
</evidence>
<evidence type="ECO:0000313" key="15">
    <source>
        <dbReference type="Proteomes" id="UP001600943"/>
    </source>
</evidence>
<dbReference type="RefSeq" id="WP_390403323.1">
    <property type="nucleotide sequence ID" value="NZ_BAABYW010000001.1"/>
</dbReference>
<dbReference type="CDD" id="cd00130">
    <property type="entry name" value="PAS"/>
    <property type="match status" value="2"/>
</dbReference>
<dbReference type="NCBIfam" id="TIGR00229">
    <property type="entry name" value="sensory_box"/>
    <property type="match status" value="1"/>
</dbReference>
<dbReference type="SUPFAM" id="SSF52172">
    <property type="entry name" value="CheY-like"/>
    <property type="match status" value="1"/>
</dbReference>
<evidence type="ECO:0000256" key="4">
    <source>
        <dbReference type="ARBA" id="ARBA00022553"/>
    </source>
</evidence>
<dbReference type="Gene3D" id="3.40.50.2300">
    <property type="match status" value="1"/>
</dbReference>
<evidence type="ECO:0000256" key="9">
    <source>
        <dbReference type="PROSITE-ProRule" id="PRU00169"/>
    </source>
</evidence>
<evidence type="ECO:0000256" key="1">
    <source>
        <dbReference type="ARBA" id="ARBA00000085"/>
    </source>
</evidence>
<dbReference type="Gene3D" id="3.30.450.20">
    <property type="entry name" value="PAS domain"/>
    <property type="match status" value="2"/>
</dbReference>
<dbReference type="SUPFAM" id="SSF55785">
    <property type="entry name" value="PYP-like sensor domain (PAS domain)"/>
    <property type="match status" value="2"/>
</dbReference>
<feature type="modified residue" description="4-aspartylphosphate" evidence="9">
    <location>
        <position position="1208"/>
    </location>
</feature>
<dbReference type="Pfam" id="PF00072">
    <property type="entry name" value="Response_reg"/>
    <property type="match status" value="1"/>
</dbReference>
<evidence type="ECO:0000256" key="5">
    <source>
        <dbReference type="ARBA" id="ARBA00022679"/>
    </source>
</evidence>
<name>A0ABQ0B4N9_9FIRM</name>
<feature type="domain" description="PAC" evidence="13">
    <location>
        <begin position="439"/>
        <end position="490"/>
    </location>
</feature>
<dbReference type="Pfam" id="PF02518">
    <property type="entry name" value="HATPase_c"/>
    <property type="match status" value="1"/>
</dbReference>
<reference evidence="14 15" key="1">
    <citation type="submission" date="2024-04" db="EMBL/GenBank/DDBJ databases">
        <title>Defined microbial consortia suppress multidrug-resistant proinflammatory Enterobacteriaceae via ecological control.</title>
        <authorList>
            <person name="Furuichi M."/>
            <person name="Kawaguchi T."/>
            <person name="Pust M."/>
            <person name="Yasuma K."/>
            <person name="Plichta D."/>
            <person name="Hasegawa N."/>
            <person name="Ohya T."/>
            <person name="Bhattarai S."/>
            <person name="Sasajima S."/>
            <person name="Aoto Y."/>
            <person name="Tuganbaev T."/>
            <person name="Yaginuma M."/>
            <person name="Ueda M."/>
            <person name="Okahashi N."/>
            <person name="Amafuji K."/>
            <person name="Kiridooshi Y."/>
            <person name="Sugita K."/>
            <person name="Strazar M."/>
            <person name="Skelly A."/>
            <person name="Suda W."/>
            <person name="Hattori M."/>
            <person name="Nakamoto N."/>
            <person name="Caballero S."/>
            <person name="Norman J."/>
            <person name="Olle B."/>
            <person name="Tanoue T."/>
            <person name="Arita M."/>
            <person name="Bucci V."/>
            <person name="Atarashi K."/>
            <person name="Xavier R."/>
            <person name="Honda K."/>
        </authorList>
    </citation>
    <scope>NUCLEOTIDE SEQUENCE [LARGE SCALE GENOMIC DNA]</scope>
    <source>
        <strain evidence="15">k04-0078-D8-1</strain>
    </source>
</reference>
<dbReference type="PROSITE" id="PS50112">
    <property type="entry name" value="PAS"/>
    <property type="match status" value="1"/>
</dbReference>
<dbReference type="Proteomes" id="UP001600943">
    <property type="component" value="Unassembled WGS sequence"/>
</dbReference>
<dbReference type="InterPro" id="IPR003661">
    <property type="entry name" value="HisK_dim/P_dom"/>
</dbReference>
<dbReference type="EMBL" id="BAABYW010000001">
    <property type="protein sequence ID" value="GAA6406373.1"/>
    <property type="molecule type" value="Genomic_DNA"/>
</dbReference>
<dbReference type="SMART" id="SM00448">
    <property type="entry name" value="REC"/>
    <property type="match status" value="1"/>
</dbReference>
<feature type="domain" description="PAS" evidence="12">
    <location>
        <begin position="119"/>
        <end position="195"/>
    </location>
</feature>
<dbReference type="PROSITE" id="PS50110">
    <property type="entry name" value="RESPONSE_REGULATORY"/>
    <property type="match status" value="1"/>
</dbReference>
<dbReference type="SMART" id="SM00387">
    <property type="entry name" value="HATPase_c"/>
    <property type="match status" value="1"/>
</dbReference>
<dbReference type="InterPro" id="IPR000700">
    <property type="entry name" value="PAS-assoc_C"/>
</dbReference>
<dbReference type="InterPro" id="IPR001610">
    <property type="entry name" value="PAC"/>
</dbReference>
<evidence type="ECO:0000256" key="3">
    <source>
        <dbReference type="ARBA" id="ARBA00018672"/>
    </source>
</evidence>
<proteinExistence type="predicted"/>
<dbReference type="CDD" id="cd17546">
    <property type="entry name" value="REC_hyHK_CKI1_RcsC-like"/>
    <property type="match status" value="1"/>
</dbReference>
<dbReference type="SMART" id="SM00388">
    <property type="entry name" value="HisKA"/>
    <property type="match status" value="1"/>
</dbReference>
<keyword evidence="4 9" id="KW-0597">Phosphoprotein</keyword>